<evidence type="ECO:0000313" key="3">
    <source>
        <dbReference type="EMBL" id="CAD8529111.1"/>
    </source>
</evidence>
<evidence type="ECO:0000256" key="1">
    <source>
        <dbReference type="SAM" id="MobiDB-lite"/>
    </source>
</evidence>
<evidence type="ECO:0000256" key="2">
    <source>
        <dbReference type="SAM" id="SignalP"/>
    </source>
</evidence>
<proteinExistence type="predicted"/>
<feature type="compositionally biased region" description="Acidic residues" evidence="1">
    <location>
        <begin position="102"/>
        <end position="112"/>
    </location>
</feature>
<accession>A0A7S0IQR5</accession>
<feature type="compositionally biased region" description="Basic and acidic residues" evidence="1">
    <location>
        <begin position="69"/>
        <end position="81"/>
    </location>
</feature>
<reference evidence="3" key="1">
    <citation type="submission" date="2021-01" db="EMBL/GenBank/DDBJ databases">
        <authorList>
            <person name="Corre E."/>
            <person name="Pelletier E."/>
            <person name="Niang G."/>
            <person name="Scheremetjew M."/>
            <person name="Finn R."/>
            <person name="Kale V."/>
            <person name="Holt S."/>
            <person name="Cochrane G."/>
            <person name="Meng A."/>
            <person name="Brown T."/>
            <person name="Cohen L."/>
        </authorList>
    </citation>
    <scope>NUCLEOTIDE SEQUENCE</scope>
    <source>
        <strain evidence="3">RCC1130</strain>
    </source>
</reference>
<organism evidence="3">
    <name type="scientific">Calcidiscus leptoporus</name>
    <dbReference type="NCBI Taxonomy" id="127549"/>
    <lineage>
        <taxon>Eukaryota</taxon>
        <taxon>Haptista</taxon>
        <taxon>Haptophyta</taxon>
        <taxon>Prymnesiophyceae</taxon>
        <taxon>Coccolithales</taxon>
        <taxon>Calcidiscaceae</taxon>
        <taxon>Calcidiscus</taxon>
    </lineage>
</organism>
<feature type="region of interest" description="Disordered" evidence="1">
    <location>
        <begin position="67"/>
        <end position="115"/>
    </location>
</feature>
<feature type="chain" id="PRO_5031504656" evidence="2">
    <location>
        <begin position="20"/>
        <end position="249"/>
    </location>
</feature>
<sequence length="249" mass="26572">MWACAWGCVLLIVWTVADAAGLAQPAASWMRTQLKKLLPHIKRAAAASLDTLISCLMLLKKRILSTHGDQNRHGHRAEPSHTRSPAPPSAARDGGGALQLGEDADAESDAEEGGEKRCANLSDLNATASAKATSGAQSAREDEDGGMHLCSAAEQERACEGSDVAYVVAALPQHQRAECSSEGATFATEKDGTTEAESGCIGKELIVEDKASTRLEPRPPQRKSMVQRARKLLMPIGRNRRGLHKATMQ</sequence>
<name>A0A7S0IQR5_9EUKA</name>
<protein>
    <submittedName>
        <fullName evidence="3">Uncharacterized protein</fullName>
    </submittedName>
</protein>
<feature type="signal peptide" evidence="2">
    <location>
        <begin position="1"/>
        <end position="19"/>
    </location>
</feature>
<dbReference type="AlphaFoldDB" id="A0A7S0IQR5"/>
<dbReference type="EMBL" id="HBER01008789">
    <property type="protein sequence ID" value="CAD8529111.1"/>
    <property type="molecule type" value="Transcribed_RNA"/>
</dbReference>
<gene>
    <name evidence="3" type="ORF">CLEP1334_LOCUS4363</name>
</gene>
<keyword evidence="2" id="KW-0732">Signal</keyword>